<feature type="repeat" description="WD" evidence="4">
    <location>
        <begin position="1039"/>
        <end position="1080"/>
    </location>
</feature>
<dbReference type="SUPFAM" id="SSF52540">
    <property type="entry name" value="P-loop containing nucleoside triphosphate hydrolases"/>
    <property type="match status" value="1"/>
</dbReference>
<evidence type="ECO:0000256" key="1">
    <source>
        <dbReference type="ARBA" id="ARBA00022574"/>
    </source>
</evidence>
<dbReference type="PROSITE" id="PS50082">
    <property type="entry name" value="WD_REPEATS_2"/>
    <property type="match status" value="8"/>
</dbReference>
<organism evidence="8 9">
    <name type="scientific">Sphaerisporangium aureirubrum</name>
    <dbReference type="NCBI Taxonomy" id="1544736"/>
    <lineage>
        <taxon>Bacteria</taxon>
        <taxon>Bacillati</taxon>
        <taxon>Actinomycetota</taxon>
        <taxon>Actinomycetes</taxon>
        <taxon>Streptosporangiales</taxon>
        <taxon>Streptosporangiaceae</taxon>
        <taxon>Sphaerisporangium</taxon>
    </lineage>
</organism>
<dbReference type="PROSITE" id="PS00678">
    <property type="entry name" value="WD_REPEATS_1"/>
    <property type="match status" value="5"/>
</dbReference>
<dbReference type="InterPro" id="IPR051983">
    <property type="entry name" value="WSB_SOCS-box_domain"/>
</dbReference>
<feature type="domain" description="APAF-1 helical" evidence="7">
    <location>
        <begin position="436"/>
        <end position="515"/>
    </location>
</feature>
<keyword evidence="9" id="KW-1185">Reference proteome</keyword>
<dbReference type="SMART" id="SM00320">
    <property type="entry name" value="WD40"/>
    <property type="match status" value="12"/>
</dbReference>
<dbReference type="Pfam" id="PF00931">
    <property type="entry name" value="NB-ARC"/>
    <property type="match status" value="1"/>
</dbReference>
<sequence>MGRRQDGGRSAVDATLLVIGVGLVLAGVLGPEVTIADTRIESLAWWVRGPVIAVGTVLAGWAMWSARTPAPDLRGDHGVWGAAPRVPSRLVARPDLAERTVRALRPGGRPVALTGMGGAGKSSLAAGLWRTRWRAPGEAQGMWRRAPKEAWRVWRRAPREAWRLRRRFRHGMTWLDATPGQDPVELLAEIGRRLGVGEAAHFTTVRAGRDVLAAALRRRRVLIVVDNVWEPAPVQALLELAPRCGLLFTTREKDVATTVHAIPVDVDALSDDQALELLGRWTGRRAAALPAAARRVCARLGNLALGVAMAGAMVAKGRSFDDVLALIERGLDRVGADLDPRYQYGTLLAAIEASLSGLATADSDRYERLAVFAGRGPFSRAAAEKLWGPRTPPAEAGDLLADLVGRSLLTAAGPGWYVAHDLQYEAMVTRLGGDALTAAHEYLVERYRQEYPGGWARSAADPYLGPRLVGHLLEAGCRDEVRKVLADVGWVQARLAHGGPAALLADYVHADDTLSRQIARALRLSADAVGADPSLVPGQMAGRLRGHPDEQVAAWARALDRSGRGLWPVGPDAALTPTTEPLLQTLTGHTGYVEALAITPDGGTVVSADYGAVRVWDLAGRSAPRVLLKGHDIQRSVAISADGGTVVAGGDDGVVRVWDLAGGGPPRVLSRRTGPVYSVAISADGATVVSGGDDGVVRVWDLHGDAGPRALPGQTGAVGAVAISADGTVVAGGDQVVRVWDLARGTGHRVLPGRTGTVSSMAMTADATIVVAGGRDGLIQVWDLAGDTGPRVLSTSDEFALSVAIGADGGTLVSHDGNSVVVWDLPGGAAPRVLSGHPGAVHAVAITPDGGTLVSGGGDDAVRVWDLTDGIAPGNLSRHTGVTFSAAISGDGGTAVTADRDAVRVWKPIGGASRVLAEHGGLVHSVAISADGATVVVADGMVRVWDLHDGDPPRVLSRRGGLARSVAISADGTTVASSGYDGVVRVWNLAAGDRLRVLSRRLGPVHSVAISADGTKVAASGDKLVRVWDLTGATAPHTLSGHTTAVNALTITADGTTMVSGDAVGRICLWSLPQARIIASWAGEDPIVHCHVIPGQPLKIGVSRRHGPPYLLELRE</sequence>
<keyword evidence="5" id="KW-1133">Transmembrane helix</keyword>
<dbReference type="Gene3D" id="2.130.10.10">
    <property type="entry name" value="YVTN repeat-like/Quinoprotein amine dehydrogenase"/>
    <property type="match status" value="3"/>
</dbReference>
<dbReference type="InterPro" id="IPR036388">
    <property type="entry name" value="WH-like_DNA-bd_sf"/>
</dbReference>
<dbReference type="Gene3D" id="1.10.10.10">
    <property type="entry name" value="Winged helix-like DNA-binding domain superfamily/Winged helix DNA-binding domain"/>
    <property type="match status" value="1"/>
</dbReference>
<evidence type="ECO:0000313" key="9">
    <source>
        <dbReference type="Proteomes" id="UP001596137"/>
    </source>
</evidence>
<feature type="repeat" description="WD" evidence="4">
    <location>
        <begin position="636"/>
        <end position="660"/>
    </location>
</feature>
<evidence type="ECO:0000256" key="2">
    <source>
        <dbReference type="ARBA" id="ARBA00022737"/>
    </source>
</evidence>
<dbReference type="InterPro" id="IPR041452">
    <property type="entry name" value="APAF1_C"/>
</dbReference>
<keyword evidence="1 4" id="KW-0853">WD repeat</keyword>
<feature type="transmembrane region" description="Helical" evidence="5">
    <location>
        <begin position="43"/>
        <end position="64"/>
    </location>
</feature>
<dbReference type="InterPro" id="IPR027417">
    <property type="entry name" value="P-loop_NTPase"/>
</dbReference>
<evidence type="ECO:0000256" key="3">
    <source>
        <dbReference type="ARBA" id="ARBA00022786"/>
    </source>
</evidence>
<evidence type="ECO:0000256" key="4">
    <source>
        <dbReference type="PROSITE-ProRule" id="PRU00221"/>
    </source>
</evidence>
<feature type="repeat" description="WD" evidence="4">
    <location>
        <begin position="586"/>
        <end position="626"/>
    </location>
</feature>
<dbReference type="InterPro" id="IPR036322">
    <property type="entry name" value="WD40_repeat_dom_sf"/>
</dbReference>
<keyword evidence="5" id="KW-0472">Membrane</keyword>
<dbReference type="Pfam" id="PF00400">
    <property type="entry name" value="WD40"/>
    <property type="match status" value="10"/>
</dbReference>
<dbReference type="InterPro" id="IPR019775">
    <property type="entry name" value="WD40_repeat_CS"/>
</dbReference>
<evidence type="ECO:0000256" key="5">
    <source>
        <dbReference type="SAM" id="Phobius"/>
    </source>
</evidence>
<dbReference type="Gene3D" id="3.40.50.300">
    <property type="entry name" value="P-loop containing nucleotide triphosphate hydrolases"/>
    <property type="match status" value="1"/>
</dbReference>
<gene>
    <name evidence="8" type="ORF">ACFP1K_06580</name>
</gene>
<evidence type="ECO:0000259" key="7">
    <source>
        <dbReference type="Pfam" id="PF17908"/>
    </source>
</evidence>
<evidence type="ECO:0000313" key="8">
    <source>
        <dbReference type="EMBL" id="MFC6080819.1"/>
    </source>
</evidence>
<reference evidence="9" key="1">
    <citation type="journal article" date="2019" name="Int. J. Syst. Evol. Microbiol.">
        <title>The Global Catalogue of Microorganisms (GCM) 10K type strain sequencing project: providing services to taxonomists for standard genome sequencing and annotation.</title>
        <authorList>
            <consortium name="The Broad Institute Genomics Platform"/>
            <consortium name="The Broad Institute Genome Sequencing Center for Infectious Disease"/>
            <person name="Wu L."/>
            <person name="Ma J."/>
        </authorList>
    </citation>
    <scope>NUCLEOTIDE SEQUENCE [LARGE SCALE GENOMIC DNA]</scope>
    <source>
        <strain evidence="9">JCM 30346</strain>
    </source>
</reference>
<dbReference type="CDD" id="cd00200">
    <property type="entry name" value="WD40"/>
    <property type="match status" value="2"/>
</dbReference>
<feature type="repeat" description="WD" evidence="4">
    <location>
        <begin position="711"/>
        <end position="750"/>
    </location>
</feature>
<keyword evidence="5" id="KW-0812">Transmembrane</keyword>
<dbReference type="Gene3D" id="1.25.40.370">
    <property type="match status" value="1"/>
</dbReference>
<dbReference type="PANTHER" id="PTHR15622">
    <property type="entry name" value="WD40 REPEAT PROTEIN"/>
    <property type="match status" value="1"/>
</dbReference>
<comment type="caution">
    <text evidence="8">The sequence shown here is derived from an EMBL/GenBank/DDBJ whole genome shotgun (WGS) entry which is preliminary data.</text>
</comment>
<dbReference type="PANTHER" id="PTHR15622:SF2">
    <property type="entry name" value="U4_U6 SMALL NUCLEAR RIBONUCLEOPROTEIN PRP4"/>
    <property type="match status" value="1"/>
</dbReference>
<accession>A0ABW1NDR9</accession>
<dbReference type="InterPro" id="IPR020472">
    <property type="entry name" value="WD40_PAC1"/>
</dbReference>
<feature type="repeat" description="WD" evidence="4">
    <location>
        <begin position="669"/>
        <end position="702"/>
    </location>
</feature>
<dbReference type="Proteomes" id="UP001596137">
    <property type="component" value="Unassembled WGS sequence"/>
</dbReference>
<evidence type="ECO:0000259" key="6">
    <source>
        <dbReference type="Pfam" id="PF00931"/>
    </source>
</evidence>
<dbReference type="EMBL" id="JBHSRF010000006">
    <property type="protein sequence ID" value="MFC6080819.1"/>
    <property type="molecule type" value="Genomic_DNA"/>
</dbReference>
<dbReference type="PROSITE" id="PS50294">
    <property type="entry name" value="WD_REPEATS_REGION"/>
    <property type="match status" value="5"/>
</dbReference>
<keyword evidence="3" id="KW-0833">Ubl conjugation pathway</keyword>
<dbReference type="SUPFAM" id="SSF50978">
    <property type="entry name" value="WD40 repeat-like"/>
    <property type="match status" value="2"/>
</dbReference>
<dbReference type="RefSeq" id="WP_380747987.1">
    <property type="nucleotide sequence ID" value="NZ_JBHSRF010000006.1"/>
</dbReference>
<protein>
    <submittedName>
        <fullName evidence="8">NB-ARC domain-containing protein</fullName>
    </submittedName>
</protein>
<name>A0ABW1NDR9_9ACTN</name>
<keyword evidence="2" id="KW-0677">Repeat</keyword>
<proteinExistence type="predicted"/>
<feature type="repeat" description="WD" evidence="4">
    <location>
        <begin position="834"/>
        <end position="870"/>
    </location>
</feature>
<feature type="domain" description="NB-ARC" evidence="6">
    <location>
        <begin position="163"/>
        <end position="280"/>
    </location>
</feature>
<dbReference type="Pfam" id="PF17908">
    <property type="entry name" value="APAF1_C"/>
    <property type="match status" value="1"/>
</dbReference>
<dbReference type="InterPro" id="IPR001680">
    <property type="entry name" value="WD40_rpt"/>
</dbReference>
<dbReference type="InterPro" id="IPR015943">
    <property type="entry name" value="WD40/YVTN_repeat-like_dom_sf"/>
</dbReference>
<dbReference type="PRINTS" id="PR00320">
    <property type="entry name" value="GPROTEINBRPT"/>
</dbReference>
<dbReference type="InterPro" id="IPR002182">
    <property type="entry name" value="NB-ARC"/>
</dbReference>
<feature type="repeat" description="WD" evidence="4">
    <location>
        <begin position="751"/>
        <end position="784"/>
    </location>
</feature>
<feature type="transmembrane region" description="Helical" evidence="5">
    <location>
        <begin position="12"/>
        <end position="31"/>
    </location>
</feature>
<feature type="repeat" description="WD" evidence="4">
    <location>
        <begin position="956"/>
        <end position="997"/>
    </location>
</feature>